<dbReference type="Gene3D" id="3.40.309.10">
    <property type="entry name" value="Aldehyde Dehydrogenase, Chain A, domain 2"/>
    <property type="match status" value="1"/>
</dbReference>
<dbReference type="EC" id="1.2.1.88" evidence="2"/>
<protein>
    <recommendedName>
        <fullName evidence="2">L-glutamate gamma-semialdehyde dehydrogenase</fullName>
        <ecNumber evidence="2">1.2.1.88</ecNumber>
    </recommendedName>
</protein>
<evidence type="ECO:0000256" key="5">
    <source>
        <dbReference type="ARBA" id="ARBA00048142"/>
    </source>
</evidence>
<dbReference type="InterPro" id="IPR015590">
    <property type="entry name" value="Aldehyde_DH_dom"/>
</dbReference>
<reference evidence="7" key="1">
    <citation type="submission" date="2018-11" db="EMBL/GenBank/DDBJ databases">
        <title>A distinct lineage of giant viruses engineers rhodopsin photosystems in predatory marine eukaryotes.</title>
        <authorList>
            <person name="Needham D.M."/>
            <person name="Yoshizawa S."/>
            <person name="Hosaka T."/>
            <person name="Poirier C."/>
            <person name="Choi C.-J."/>
            <person name="Hehenberger E."/>
            <person name="Irwin N.A.T."/>
            <person name="Wilken S."/>
            <person name="Yung C.-M."/>
            <person name="Bachy C."/>
            <person name="Kurihara R."/>
            <person name="Nakajima Y."/>
            <person name="Kojima K."/>
            <person name="Kimura-Someya T."/>
            <person name="Leonard G."/>
            <person name="Malmstrom R.R."/>
            <person name="Mende D."/>
            <person name="Olson D.K."/>
            <person name="Sudo Y."/>
            <person name="Sudek S."/>
            <person name="Richards T.A."/>
            <person name="DeLong E.F."/>
            <person name="Keeling P.J."/>
            <person name="Santoro A.E."/>
            <person name="Shirouzu M."/>
            <person name="Iwasaki W."/>
            <person name="Worden A.Z."/>
        </authorList>
    </citation>
    <scope>NUCLEOTIDE SEQUENCE</scope>
</reference>
<dbReference type="InterPro" id="IPR016161">
    <property type="entry name" value="Ald_DH/histidinol_DH"/>
</dbReference>
<evidence type="ECO:0000313" key="7">
    <source>
        <dbReference type="EMBL" id="QDY52400.1"/>
    </source>
</evidence>
<dbReference type="PROSITE" id="PS00070">
    <property type="entry name" value="ALDEHYDE_DEHYDR_CYS"/>
    <property type="match status" value="1"/>
</dbReference>
<gene>
    <name evidence="7" type="ORF">7_48</name>
</gene>
<sequence length="539" mass="61694">MNIFRNLSTKIIPKNLNPKFNPNSKITKPILNEIDNFKLFNDYNSIPSIINGKTYLKGENKFIYSPYDTSFYSGNYYDTPKEILNQSVNNYSSVKKHWNNMDLDKRLEIFLTAADKIEGKYYNQLIAATIVSQNKTPYEAEIDAICELADFLRFNVDYVTQIYQKQPISPDGYSNISQYQPLNGFIAAITPFNFTAIAGNLATSPLMLGNKVIWKPSDNAVLSNYLVWEILVESGMPPEICDFVPMNGENFFSYIKEDKNLGAITFTGSSQVFNGIYKEIGNNIEKYDNYPRLIGETGGKNFHFIDTVDNNDINYIDYIVNSTFESAYNYSGQKCSACSRVYIPEYLYPIFIEKMEEKKNELLKKFIDKDLNYGLISYNSFKEGQNIIESIIKNKETNLIFGGCFNNKTNYFMEPVLVECKNHNNNIFHNEFFKPILSVYTYKKEEKIKTLNLCKENKNNYALTGAIFSKDLEFIEIADDILKYSAGNFYVNDKSTGAVVGQQPFGGSGKSGTNDKAGDINVLYKYLNQRNIKINNSFN</sequence>
<evidence type="ECO:0000259" key="6">
    <source>
        <dbReference type="Pfam" id="PF00171"/>
    </source>
</evidence>
<organism evidence="7">
    <name type="scientific">Mimiviridae sp. ChoanoV1</name>
    <dbReference type="NCBI Taxonomy" id="2596887"/>
    <lineage>
        <taxon>Viruses</taxon>
        <taxon>Varidnaviria</taxon>
        <taxon>Bamfordvirae</taxon>
        <taxon>Nucleocytoviricota</taxon>
        <taxon>Megaviricetes</taxon>
        <taxon>Imitervirales</taxon>
        <taxon>Schizomimiviridae</taxon>
    </lineage>
</organism>
<dbReference type="InterPro" id="IPR016162">
    <property type="entry name" value="Ald_DH_N"/>
</dbReference>
<proteinExistence type="predicted"/>
<dbReference type="GO" id="GO:0003842">
    <property type="term" value="F:L-glutamate gamma-semialdehyde dehydrogenase activity"/>
    <property type="evidence" value="ECO:0007669"/>
    <property type="project" value="UniProtKB-EC"/>
</dbReference>
<feature type="domain" description="Aldehyde dehydrogenase" evidence="6">
    <location>
        <begin position="65"/>
        <end position="531"/>
    </location>
</feature>
<dbReference type="InterPro" id="IPR016163">
    <property type="entry name" value="Ald_DH_C"/>
</dbReference>
<dbReference type="InterPro" id="IPR050485">
    <property type="entry name" value="Proline_metab_enzyme"/>
</dbReference>
<name>A0A5B8HYM1_9VIRU</name>
<dbReference type="PANTHER" id="PTHR42862:SF1">
    <property type="entry name" value="DELTA-1-PYRROLINE-5-CARBOXYLATE DEHYDROGENASE 2, ISOFORM A-RELATED"/>
    <property type="match status" value="1"/>
</dbReference>
<dbReference type="FunFam" id="3.40.605.10:FF:000006">
    <property type="entry name" value="1-pyrroline-5-carboxylate dehydrogenase"/>
    <property type="match status" value="1"/>
</dbReference>
<dbReference type="SUPFAM" id="SSF53720">
    <property type="entry name" value="ALDH-like"/>
    <property type="match status" value="1"/>
</dbReference>
<dbReference type="Gene3D" id="3.40.605.10">
    <property type="entry name" value="Aldehyde Dehydrogenase, Chain A, domain 1"/>
    <property type="match status" value="1"/>
</dbReference>
<keyword evidence="4" id="KW-0520">NAD</keyword>
<dbReference type="EMBL" id="MK250091">
    <property type="protein sequence ID" value="QDY52400.1"/>
    <property type="molecule type" value="Genomic_DNA"/>
</dbReference>
<keyword evidence="3" id="KW-0560">Oxidoreductase</keyword>
<dbReference type="InterPro" id="IPR016160">
    <property type="entry name" value="Ald_DH_CS_CYS"/>
</dbReference>
<comment type="catalytic activity">
    <reaction evidence="5">
        <text>L-glutamate 5-semialdehyde + NAD(+) + H2O = L-glutamate + NADH + 2 H(+)</text>
        <dbReference type="Rhea" id="RHEA:30235"/>
        <dbReference type="ChEBI" id="CHEBI:15377"/>
        <dbReference type="ChEBI" id="CHEBI:15378"/>
        <dbReference type="ChEBI" id="CHEBI:29985"/>
        <dbReference type="ChEBI" id="CHEBI:57540"/>
        <dbReference type="ChEBI" id="CHEBI:57945"/>
        <dbReference type="ChEBI" id="CHEBI:58066"/>
        <dbReference type="EC" id="1.2.1.88"/>
    </reaction>
</comment>
<evidence type="ECO:0000256" key="2">
    <source>
        <dbReference type="ARBA" id="ARBA00012884"/>
    </source>
</evidence>
<evidence type="ECO:0000256" key="3">
    <source>
        <dbReference type="ARBA" id="ARBA00023002"/>
    </source>
</evidence>
<evidence type="ECO:0000256" key="1">
    <source>
        <dbReference type="ARBA" id="ARBA00004786"/>
    </source>
</evidence>
<accession>A0A5B8HYM1</accession>
<comment type="pathway">
    <text evidence="1">Amino-acid degradation; L-proline degradation into L-glutamate; L-glutamate from L-proline: step 2/2.</text>
</comment>
<dbReference type="GO" id="GO:0010133">
    <property type="term" value="P:L-proline catabolic process to L-glutamate"/>
    <property type="evidence" value="ECO:0007669"/>
    <property type="project" value="TreeGrafter"/>
</dbReference>
<dbReference type="PANTHER" id="PTHR42862">
    <property type="entry name" value="DELTA-1-PYRROLINE-5-CARBOXYLATE DEHYDROGENASE 1, ISOFORM A-RELATED"/>
    <property type="match status" value="1"/>
</dbReference>
<evidence type="ECO:0000256" key="4">
    <source>
        <dbReference type="ARBA" id="ARBA00023027"/>
    </source>
</evidence>
<dbReference type="Pfam" id="PF00171">
    <property type="entry name" value="Aldedh"/>
    <property type="match status" value="1"/>
</dbReference>